<dbReference type="Proteomes" id="UP000824055">
    <property type="component" value="Unassembled WGS sequence"/>
</dbReference>
<dbReference type="EMBL" id="DXBE01000008">
    <property type="protein sequence ID" value="HIZ68405.1"/>
    <property type="molecule type" value="Genomic_DNA"/>
</dbReference>
<reference evidence="2" key="1">
    <citation type="journal article" date="2021" name="PeerJ">
        <title>Extensive microbial diversity within the chicken gut microbiome revealed by metagenomics and culture.</title>
        <authorList>
            <person name="Gilroy R."/>
            <person name="Ravi A."/>
            <person name="Getino M."/>
            <person name="Pursley I."/>
            <person name="Horton D.L."/>
            <person name="Alikhan N.F."/>
            <person name="Baker D."/>
            <person name="Gharbi K."/>
            <person name="Hall N."/>
            <person name="Watson M."/>
            <person name="Adriaenssens E.M."/>
            <person name="Foster-Nyarko E."/>
            <person name="Jarju S."/>
            <person name="Secka A."/>
            <person name="Antonio M."/>
            <person name="Oren A."/>
            <person name="Chaudhuri R.R."/>
            <person name="La Ragione R."/>
            <person name="Hildebrand F."/>
            <person name="Pallen M.J."/>
        </authorList>
    </citation>
    <scope>NUCLEOTIDE SEQUENCE</scope>
    <source>
        <strain evidence="2">ChiHecec3B27-8219</strain>
    </source>
</reference>
<feature type="chain" id="PRO_5039610504" evidence="1">
    <location>
        <begin position="21"/>
        <end position="134"/>
    </location>
</feature>
<comment type="caution">
    <text evidence="2">The sequence shown here is derived from an EMBL/GenBank/DDBJ whole genome shotgun (WGS) entry which is preliminary data.</text>
</comment>
<evidence type="ECO:0000313" key="2">
    <source>
        <dbReference type="EMBL" id="HIZ68405.1"/>
    </source>
</evidence>
<reference evidence="2" key="2">
    <citation type="submission" date="2021-04" db="EMBL/GenBank/DDBJ databases">
        <authorList>
            <person name="Gilroy R."/>
        </authorList>
    </citation>
    <scope>NUCLEOTIDE SEQUENCE</scope>
    <source>
        <strain evidence="2">ChiHecec3B27-8219</strain>
    </source>
</reference>
<keyword evidence="1" id="KW-0732">Signal</keyword>
<dbReference type="AlphaFoldDB" id="A0A9D2JUT3"/>
<protein>
    <submittedName>
        <fullName evidence="2">Uncharacterized protein</fullName>
    </submittedName>
</protein>
<name>A0A9D2JUT3_9BACT</name>
<organism evidence="2 3">
    <name type="scientific">Candidatus Prevotella avicola</name>
    <dbReference type="NCBI Taxonomy" id="2838738"/>
    <lineage>
        <taxon>Bacteria</taxon>
        <taxon>Pseudomonadati</taxon>
        <taxon>Bacteroidota</taxon>
        <taxon>Bacteroidia</taxon>
        <taxon>Bacteroidales</taxon>
        <taxon>Prevotellaceae</taxon>
        <taxon>Prevotella</taxon>
    </lineage>
</organism>
<proteinExistence type="predicted"/>
<evidence type="ECO:0000313" key="3">
    <source>
        <dbReference type="Proteomes" id="UP000824055"/>
    </source>
</evidence>
<evidence type="ECO:0000256" key="1">
    <source>
        <dbReference type="SAM" id="SignalP"/>
    </source>
</evidence>
<accession>A0A9D2JUT3</accession>
<gene>
    <name evidence="2" type="ORF">H9966_00710</name>
</gene>
<feature type="signal peptide" evidence="1">
    <location>
        <begin position="1"/>
        <end position="20"/>
    </location>
</feature>
<sequence length="134" mass="15472">MRKRIALALLCLVIGVAAQAQRVVYNVIAQVPFDARTQQYGKMMPKDMRIIKRGDETIYIGAEKYDVVEVVDRKDDINTRYVQYTAIDANDTEVTIKVCHDGTAEHAAMRDYVLIFDNAHIYDWTYYFVELGKE</sequence>